<feature type="domain" description="AAA" evidence="1">
    <location>
        <begin position="4"/>
        <end position="180"/>
    </location>
</feature>
<dbReference type="Pfam" id="PF13614">
    <property type="entry name" value="AAA_31"/>
    <property type="match status" value="1"/>
</dbReference>
<dbReference type="InterPro" id="IPR050678">
    <property type="entry name" value="DNA_Partitioning_ATPase"/>
</dbReference>
<dbReference type="EMBL" id="RKHL01000002">
    <property type="protein sequence ID" value="ROR76142.1"/>
    <property type="molecule type" value="Genomic_DNA"/>
</dbReference>
<dbReference type="InterPro" id="IPR027417">
    <property type="entry name" value="P-loop_NTPase"/>
</dbReference>
<proteinExistence type="predicted"/>
<reference evidence="2 3" key="1">
    <citation type="submission" date="2018-11" db="EMBL/GenBank/DDBJ databases">
        <title>Sequencing the genomes of 1000 actinobacteria strains.</title>
        <authorList>
            <person name="Klenk H.-P."/>
        </authorList>
    </citation>
    <scope>NUCLEOTIDE SEQUENCE [LARGE SCALE GENOMIC DNA]</scope>
    <source>
        <strain evidence="2 3">DSM 14012</strain>
    </source>
</reference>
<sequence>MSPKKIAVGSKKGGPGKTTVTVRLGEAFVRAGKRVLVVDLDSQANATTLLEVEGENNLFDVLFSGRPGDILDAIYPSSFEGIDVVPGSASLTRIVTETLVAAEMRLKTAAHGVDEELSAYDYILIDLPPAVDRLTLNGLVYADFALAVAEPTSFGLEGVMRFLETVEDVKSLPHLNPELQLAGIVVNKFDGTNEHRAGVQDLLHAYGDVLLKPYIPLRTAMQQAESRRIPLSTMKTDGSRVLERHFDQLSKNLAERI</sequence>
<dbReference type="SUPFAM" id="SSF52540">
    <property type="entry name" value="P-loop containing nucleoside triphosphate hydrolases"/>
    <property type="match status" value="1"/>
</dbReference>
<dbReference type="RefSeq" id="WP_085514082.1">
    <property type="nucleotide sequence ID" value="NZ_FXAP01000007.1"/>
</dbReference>
<dbReference type="PANTHER" id="PTHR13696:SF99">
    <property type="entry name" value="COBYRINIC ACID AC-DIAMIDE SYNTHASE"/>
    <property type="match status" value="1"/>
</dbReference>
<dbReference type="InterPro" id="IPR025669">
    <property type="entry name" value="AAA_dom"/>
</dbReference>
<dbReference type="CDD" id="cd02042">
    <property type="entry name" value="ParAB_family"/>
    <property type="match status" value="1"/>
</dbReference>
<gene>
    <name evidence="2" type="ORF">EDD42_4095</name>
</gene>
<organism evidence="2 3">
    <name type="scientific">Plantibacter flavus</name>
    <dbReference type="NCBI Taxonomy" id="150123"/>
    <lineage>
        <taxon>Bacteria</taxon>
        <taxon>Bacillati</taxon>
        <taxon>Actinomycetota</taxon>
        <taxon>Actinomycetes</taxon>
        <taxon>Micrococcales</taxon>
        <taxon>Microbacteriaceae</taxon>
        <taxon>Plantibacter</taxon>
    </lineage>
</organism>
<accession>A0A3N2BLU7</accession>
<evidence type="ECO:0000313" key="3">
    <source>
        <dbReference type="Proteomes" id="UP000266915"/>
    </source>
</evidence>
<dbReference type="PANTHER" id="PTHR13696">
    <property type="entry name" value="P-LOOP CONTAINING NUCLEOSIDE TRIPHOSPHATE HYDROLASE"/>
    <property type="match status" value="1"/>
</dbReference>
<dbReference type="Proteomes" id="UP000266915">
    <property type="component" value="Unassembled WGS sequence"/>
</dbReference>
<dbReference type="Gene3D" id="3.40.50.300">
    <property type="entry name" value="P-loop containing nucleotide triphosphate hydrolases"/>
    <property type="match status" value="1"/>
</dbReference>
<keyword evidence="3" id="KW-1185">Reference proteome</keyword>
<comment type="caution">
    <text evidence="2">The sequence shown here is derived from an EMBL/GenBank/DDBJ whole genome shotgun (WGS) entry which is preliminary data.</text>
</comment>
<protein>
    <submittedName>
        <fullName evidence="2">Chromosome partitioning protein</fullName>
    </submittedName>
</protein>
<name>A0A3N2BLU7_9MICO</name>
<dbReference type="AlphaFoldDB" id="A0A3N2BLU7"/>
<evidence type="ECO:0000313" key="2">
    <source>
        <dbReference type="EMBL" id="ROR76142.1"/>
    </source>
</evidence>
<evidence type="ECO:0000259" key="1">
    <source>
        <dbReference type="Pfam" id="PF13614"/>
    </source>
</evidence>